<evidence type="ECO:0000259" key="1">
    <source>
        <dbReference type="Pfam" id="PF09983"/>
    </source>
</evidence>
<dbReference type="InterPro" id="IPR014544">
    <property type="entry name" value="UCP028408"/>
</dbReference>
<evidence type="ECO:0000313" key="4">
    <source>
        <dbReference type="Proteomes" id="UP000254575"/>
    </source>
</evidence>
<dbReference type="AlphaFoldDB" id="A0A380MIA2"/>
<sequence>MKFPDDVLNILRRRFDANYRQWLQQGFGECSVSLGLPSEQKAQQDMQRFLAWLQAWQKWQGGGELRYSQKQWKHLSVQRLPEKLLFTQAEALAAAIGRAEAWQSMRKRYQSLVNQWRQLAGVAAKHIEKLSSYSDEDFLRLQHLLLWLIEHEAASLYPRQLPIAGMDSKWLESRKGLIVDCLSAIRGGLNEKDFYACTGLLAPPTRLRMRILDADLRRLCGGLSDISAPVAEIAALAIAPRRVFIVENVQTGLAFTDMRQTVVMMGLGYAVDVLAEIVWLKQAYVYYWGDIDTHGFAILHRARTYVPHLQSILMDEATMLAHQSLWGREDKPHSADGFEGLMPTEQSLYETLKNNRYAQHLRLEQERIDWHWAWQIIANAANIKENE</sequence>
<dbReference type="Pfam" id="PF11795">
    <property type="entry name" value="DUF3322"/>
    <property type="match status" value="1"/>
</dbReference>
<proteinExistence type="predicted"/>
<dbReference type="OrthoDB" id="322908at2"/>
<dbReference type="Proteomes" id="UP000254575">
    <property type="component" value="Unassembled WGS sequence"/>
</dbReference>
<reference evidence="3 4" key="1">
    <citation type="submission" date="2018-06" db="EMBL/GenBank/DDBJ databases">
        <authorList>
            <consortium name="Pathogen Informatics"/>
            <person name="Doyle S."/>
        </authorList>
    </citation>
    <scope>NUCLEOTIDE SEQUENCE [LARGE SCALE GENOMIC DNA]</scope>
    <source>
        <strain evidence="3 4">NCTC10717</strain>
    </source>
</reference>
<gene>
    <name evidence="3" type="ORF">NCTC10717_00233</name>
</gene>
<dbReference type="Pfam" id="PF09983">
    <property type="entry name" value="JetD_C"/>
    <property type="match status" value="1"/>
</dbReference>
<name>A0A380MIA2_9GAMM</name>
<dbReference type="InterPro" id="IPR024537">
    <property type="entry name" value="DUF3322"/>
</dbReference>
<evidence type="ECO:0000313" key="3">
    <source>
        <dbReference type="EMBL" id="SUO91606.1"/>
    </source>
</evidence>
<dbReference type="EMBL" id="UHIA01000003">
    <property type="protein sequence ID" value="SUO91606.1"/>
    <property type="molecule type" value="Genomic_DNA"/>
</dbReference>
<accession>A0A380MIA2</accession>
<dbReference type="RefSeq" id="WP_115217555.1">
    <property type="nucleotide sequence ID" value="NZ_UHIA01000003.1"/>
</dbReference>
<keyword evidence="4" id="KW-1185">Reference proteome</keyword>
<evidence type="ECO:0000259" key="2">
    <source>
        <dbReference type="Pfam" id="PF11795"/>
    </source>
</evidence>
<protein>
    <submittedName>
        <fullName evidence="3">Uncharacterized protein conserved in bacteria</fullName>
    </submittedName>
</protein>
<feature type="domain" description="DUF3322" evidence="2">
    <location>
        <begin position="4"/>
        <end position="181"/>
    </location>
</feature>
<organism evidence="3 4">
    <name type="scientific">Suttonella indologenes</name>
    <dbReference type="NCBI Taxonomy" id="13276"/>
    <lineage>
        <taxon>Bacteria</taxon>
        <taxon>Pseudomonadati</taxon>
        <taxon>Pseudomonadota</taxon>
        <taxon>Gammaproteobacteria</taxon>
        <taxon>Cardiobacteriales</taxon>
        <taxon>Cardiobacteriaceae</taxon>
        <taxon>Suttonella</taxon>
    </lineage>
</organism>
<feature type="domain" description="Wadjet protein JetD C-terminal" evidence="1">
    <location>
        <begin position="199"/>
        <end position="375"/>
    </location>
</feature>
<dbReference type="PIRSF" id="PIRSF028408">
    <property type="entry name" value="UCP028408"/>
    <property type="match status" value="1"/>
</dbReference>
<dbReference type="InterPro" id="IPR024534">
    <property type="entry name" value="JetD_C"/>
</dbReference>